<feature type="binding site" evidence="8">
    <location>
        <position position="127"/>
    </location>
    <ligand>
        <name>FAD</name>
        <dbReference type="ChEBI" id="CHEBI:57692"/>
    </ligand>
</feature>
<feature type="binding site" evidence="8">
    <location>
        <position position="376"/>
    </location>
    <ligand>
        <name>a 2,3-bis-O-(geranylgeranyl)-sn-glycerol 1-phospholipid</name>
        <dbReference type="ChEBI" id="CHEBI:138140"/>
    </ligand>
</feature>
<keyword evidence="7 8" id="KW-1208">Phospholipid metabolism</keyword>
<evidence type="ECO:0000313" key="11">
    <source>
        <dbReference type="EMBL" id="PWL08517.1"/>
    </source>
</evidence>
<comment type="function">
    <text evidence="8">Is involved in the reduction of 2,3-digeranylgeranylglycerophospholipids (unsaturated archaeols) into 2,3-diphytanylglycerophospholipids (saturated archaeols) in the biosynthesis of archaeal membrane lipids. Catalyzes the formation of archaetidic acid (2,3-di-O-phytanyl-sn-glyceryl phosphate) from 2,3-di-O-geranylgeranylglyceryl phosphate (DGGGP) via the hydrogenation of each double bond of the isoprenoid chains. Is also probably able to reduce double bonds of geranyl groups in CDP-2,3-bis-O-(geranylgeranyl)-sn-glycerol and archaetidylserine, thus acting at various stages in the biosynthesis of archaeal membrane lipids.</text>
</comment>
<dbReference type="InterPro" id="IPR054715">
    <property type="entry name" value="GGR_cat"/>
</dbReference>
<dbReference type="SUPFAM" id="SSF51905">
    <property type="entry name" value="FAD/NAD(P)-binding domain"/>
    <property type="match status" value="1"/>
</dbReference>
<feature type="binding site" evidence="8">
    <location>
        <position position="297"/>
    </location>
    <ligand>
        <name>FAD</name>
        <dbReference type="ChEBI" id="CHEBI:57692"/>
    </ligand>
</feature>
<accession>A0A2V2BX08</accession>
<dbReference type="PANTHER" id="PTHR42685">
    <property type="entry name" value="GERANYLGERANYL DIPHOSPHATE REDUCTASE"/>
    <property type="match status" value="1"/>
</dbReference>
<comment type="catalytic activity">
    <reaction evidence="8">
        <text>2,3-bis-O-(phytanyl)-sn-glycerol 1-phosphate + 8 A = 2,3-bis-O-(geranylgeranyl)-sn-glycerol 1-phosphate + 8 AH2</text>
        <dbReference type="Rhea" id="RHEA:64368"/>
        <dbReference type="ChEBI" id="CHEBI:13193"/>
        <dbReference type="ChEBI" id="CHEBI:17499"/>
        <dbReference type="ChEBI" id="CHEBI:58837"/>
        <dbReference type="ChEBI" id="CHEBI:73125"/>
    </reaction>
</comment>
<dbReference type="UniPathway" id="UPA00940"/>
<keyword evidence="4 8" id="KW-0560">Oxidoreductase</keyword>
<comment type="catalytic activity">
    <reaction evidence="8">
        <text>a 2,3-bis-O-phytanyl-sn-glycerol 1-phospholipid + 8 A = a 2,3-bis-O-(geranylgeranyl)-sn-glycerol 1-phospholipid + 8 AH2</text>
        <dbReference type="Rhea" id="RHEA:64376"/>
        <dbReference type="ChEBI" id="CHEBI:13193"/>
        <dbReference type="ChEBI" id="CHEBI:17499"/>
        <dbReference type="ChEBI" id="CHEBI:138139"/>
        <dbReference type="ChEBI" id="CHEBI:138140"/>
    </reaction>
</comment>
<dbReference type="InterPro" id="IPR011777">
    <property type="entry name" value="Geranylgeranyl_Rdtase_fam"/>
</dbReference>
<feature type="binding site" evidence="8">
    <location>
        <position position="47"/>
    </location>
    <ligand>
        <name>FAD</name>
        <dbReference type="ChEBI" id="CHEBI:57692"/>
    </ligand>
</feature>
<evidence type="ECO:0000256" key="1">
    <source>
        <dbReference type="ARBA" id="ARBA00022516"/>
    </source>
</evidence>
<comment type="similarity">
    <text evidence="8">Belongs to the geranylgeranyl reductase family. DGGGPL reductase subfamily.</text>
</comment>
<evidence type="ECO:0000256" key="8">
    <source>
        <dbReference type="HAMAP-Rule" id="MF_01287"/>
    </source>
</evidence>
<feature type="binding site" evidence="8">
    <location>
        <position position="103"/>
    </location>
    <ligand>
        <name>FAD</name>
        <dbReference type="ChEBI" id="CHEBI:57692"/>
    </ligand>
</feature>
<feature type="binding site" evidence="8">
    <location>
        <position position="298"/>
    </location>
    <ligand>
        <name>FAD</name>
        <dbReference type="ChEBI" id="CHEBI:57692"/>
    </ligand>
</feature>
<evidence type="ECO:0000256" key="5">
    <source>
        <dbReference type="ARBA" id="ARBA00023098"/>
    </source>
</evidence>
<dbReference type="AlphaFoldDB" id="A0A2V2BX08"/>
<dbReference type="EC" id="1.3.-.-" evidence="8"/>
<dbReference type="GO" id="GO:0016628">
    <property type="term" value="F:oxidoreductase activity, acting on the CH-CH group of donors, NAD or NADP as acceptor"/>
    <property type="evidence" value="ECO:0007669"/>
    <property type="project" value="InterPro"/>
</dbReference>
<dbReference type="InterPro" id="IPR023590">
    <property type="entry name" value="DGGGPL_reductase"/>
</dbReference>
<reference evidence="11 12" key="1">
    <citation type="submission" date="2016-04" db="EMBL/GenBank/DDBJ databases">
        <title>Genome sequence of Methanosphaera cuniculi DSM 4103.</title>
        <authorList>
            <person name="Poehlein A."/>
            <person name="Seedorf H."/>
            <person name="Daniel R."/>
        </authorList>
    </citation>
    <scope>NUCLEOTIDE SEQUENCE [LARGE SCALE GENOMIC DNA]</scope>
    <source>
        <strain evidence="11 12">DSM 4103</strain>
    </source>
</reference>
<evidence type="ECO:0000259" key="10">
    <source>
        <dbReference type="Pfam" id="PF22578"/>
    </source>
</evidence>
<dbReference type="GO" id="GO:0050660">
    <property type="term" value="F:flavin adenine dinucleotide binding"/>
    <property type="evidence" value="ECO:0007669"/>
    <property type="project" value="UniProtKB-UniRule"/>
</dbReference>
<evidence type="ECO:0000259" key="9">
    <source>
        <dbReference type="Pfam" id="PF00890"/>
    </source>
</evidence>
<feature type="binding site" evidence="8">
    <location>
        <position position="36"/>
    </location>
    <ligand>
        <name>FAD</name>
        <dbReference type="ChEBI" id="CHEBI:57692"/>
    </ligand>
</feature>
<evidence type="ECO:0000313" key="12">
    <source>
        <dbReference type="Proteomes" id="UP000246004"/>
    </source>
</evidence>
<dbReference type="GO" id="GO:0046467">
    <property type="term" value="P:membrane lipid biosynthetic process"/>
    <property type="evidence" value="ECO:0007669"/>
    <property type="project" value="InterPro"/>
</dbReference>
<dbReference type="HAMAP" id="MF_01287">
    <property type="entry name" value="DGGGPL_reductase"/>
    <property type="match status" value="1"/>
</dbReference>
<dbReference type="Pfam" id="PF00890">
    <property type="entry name" value="FAD_binding_2"/>
    <property type="match status" value="1"/>
</dbReference>
<dbReference type="Gene3D" id="3.50.50.60">
    <property type="entry name" value="FAD/NAD(P)-binding domain"/>
    <property type="match status" value="1"/>
</dbReference>
<comment type="catalytic activity">
    <reaction evidence="8">
        <text>archaetidylserine + 8 AH2 = 2,3-bis-O-phytanyl-sn-glycero-3-phospho-L-serine + 8 A</text>
        <dbReference type="Rhea" id="RHEA:84215"/>
        <dbReference type="ChEBI" id="CHEBI:13193"/>
        <dbReference type="ChEBI" id="CHEBI:17499"/>
        <dbReference type="ChEBI" id="CHEBI:71517"/>
        <dbReference type="ChEBI" id="CHEBI:74853"/>
    </reaction>
</comment>
<dbReference type="GO" id="GO:0016020">
    <property type="term" value="C:membrane"/>
    <property type="evidence" value="ECO:0007669"/>
    <property type="project" value="GOC"/>
</dbReference>
<feature type="domain" description="Digeranylgeranylglycerophospholipid reductase catalytic" evidence="10">
    <location>
        <begin position="182"/>
        <end position="264"/>
    </location>
</feature>
<dbReference type="Pfam" id="PF22578">
    <property type="entry name" value="GGR_cat"/>
    <property type="match status" value="1"/>
</dbReference>
<dbReference type="GO" id="GO:0045550">
    <property type="term" value="F:geranylgeranyl reductase activity"/>
    <property type="evidence" value="ECO:0007669"/>
    <property type="project" value="InterPro"/>
</dbReference>
<evidence type="ECO:0000256" key="4">
    <source>
        <dbReference type="ARBA" id="ARBA00023002"/>
    </source>
</evidence>
<organism evidence="11 12">
    <name type="scientific">Methanosphaera cuniculi</name>
    <dbReference type="NCBI Taxonomy" id="1077256"/>
    <lineage>
        <taxon>Archaea</taxon>
        <taxon>Methanobacteriati</taxon>
        <taxon>Methanobacteriota</taxon>
        <taxon>Methanomada group</taxon>
        <taxon>Methanobacteria</taxon>
        <taxon>Methanobacteriales</taxon>
        <taxon>Methanobacteriaceae</taxon>
        <taxon>Methanosphaera</taxon>
    </lineage>
</organism>
<dbReference type="InterPro" id="IPR036188">
    <property type="entry name" value="FAD/NAD-bd_sf"/>
</dbReference>
<dbReference type="EMBL" id="LWMS01000014">
    <property type="protein sequence ID" value="PWL08517.1"/>
    <property type="molecule type" value="Genomic_DNA"/>
</dbReference>
<dbReference type="NCBIfam" id="TIGR02032">
    <property type="entry name" value="GG-red-SF"/>
    <property type="match status" value="1"/>
</dbReference>
<comment type="cofactor">
    <cofactor evidence="8">
        <name>FAD</name>
        <dbReference type="ChEBI" id="CHEBI:57692"/>
    </cofactor>
    <text evidence="8">Binds 1 FAD per subunit.</text>
</comment>
<dbReference type="GO" id="GO:0046474">
    <property type="term" value="P:glycerophospholipid biosynthetic process"/>
    <property type="evidence" value="ECO:0007669"/>
    <property type="project" value="UniProtKB-UniRule"/>
</dbReference>
<dbReference type="Gene3D" id="3.30.9.10">
    <property type="entry name" value="D-Amino Acid Oxidase, subunit A, domain 2"/>
    <property type="match status" value="1"/>
</dbReference>
<comment type="caution">
    <text evidence="8">Lacks conserved residue(s) required for the propagation of feature annotation.</text>
</comment>
<dbReference type="PANTHER" id="PTHR42685:SF18">
    <property type="entry name" value="DIGERANYLGERANYLGLYCEROPHOSPHOLIPID REDUCTASE"/>
    <property type="match status" value="1"/>
</dbReference>
<feature type="binding site" evidence="8">
    <location>
        <position position="285"/>
    </location>
    <ligand>
        <name>FAD</name>
        <dbReference type="ChEBI" id="CHEBI:57692"/>
    </ligand>
</feature>
<keyword evidence="2 8" id="KW-0285">Flavoprotein</keyword>
<gene>
    <name evidence="11" type="ORF">MSCUN_05960</name>
</gene>
<protein>
    <recommendedName>
        <fullName evidence="8">Digeranylgeranylglycerophospholipid reductase</fullName>
        <shortName evidence="8">DGGGPL reductase</shortName>
        <ecNumber evidence="8">1.3.-.-</ecNumber>
    </recommendedName>
    <alternativeName>
        <fullName evidence="8">2,3-bis-O-geranylgeranylglyceryl phosphate reductase</fullName>
    </alternativeName>
    <alternativeName>
        <fullName evidence="8">Geranylgeranyl reductase</fullName>
        <shortName evidence="8">GGR</shortName>
    </alternativeName>
</protein>
<evidence type="ECO:0000256" key="6">
    <source>
        <dbReference type="ARBA" id="ARBA00023209"/>
    </source>
</evidence>
<comment type="caution">
    <text evidence="11">The sequence shown here is derived from an EMBL/GenBank/DDBJ whole genome shotgun (WGS) entry which is preliminary data.</text>
</comment>
<dbReference type="PRINTS" id="PR00420">
    <property type="entry name" value="RNGMNOXGNASE"/>
</dbReference>
<sequence length="398" mass="43723">MSEIKEVDVLVIGAGPAGSTAAKWAAKEGAKTLLVDKKSEIGTPKRCAEGISDENIAKLGVEIDPRCIARRIEGATVISPDNTKAKFTHDNIDKNITGVVLERKVFDKLLAVDAIREGTQTMIKTEAILMSRDDDGCFIVELRKFDSEKILIKAKIVIGADGPEAHVSHWAGINTKVPQSEMESGAQYEMTNLKMDNNRAIVFYFGSVAPGGYVWIFPKGYDTANVGIDINPTKATKSAKEYLDDFIANCDVTKDAQKVEINVGGNPLCGVFDEIVADNFMLVGDAAGCVNPVTGGGIDTAIESGMVAGKTAAKAVKENDYSKENLQEYVKYIDENIKKPFKKYIKIRDFLYDLSDEDLNEYVKILSTFQFDTFSLKNLIKAFIKASPRSLFKLRKLF</sequence>
<keyword evidence="6 8" id="KW-0594">Phospholipid biosynthesis</keyword>
<feature type="domain" description="FAD-dependent oxidoreductase 2 FAD-binding" evidence="9">
    <location>
        <begin position="8"/>
        <end position="50"/>
    </location>
</feature>
<feature type="binding site" evidence="8">
    <location>
        <position position="48"/>
    </location>
    <ligand>
        <name>FAD</name>
        <dbReference type="ChEBI" id="CHEBI:57692"/>
    </ligand>
</feature>
<proteinExistence type="inferred from homology"/>
<dbReference type="InterPro" id="IPR003953">
    <property type="entry name" value="FAD-dep_OxRdtase_2_FAD-bd"/>
</dbReference>
<comment type="catalytic activity">
    <reaction evidence="8">
        <text>CDP-2,3-bis-O-(geranylgeranyl)-sn-glycerol + 8 AH2 = CDP-2,3-bis-O-(phytanyl)-sn-glycerol + 8 A</text>
        <dbReference type="Rhea" id="RHEA:84207"/>
        <dbReference type="ChEBI" id="CHEBI:13193"/>
        <dbReference type="ChEBI" id="CHEBI:17499"/>
        <dbReference type="ChEBI" id="CHEBI:58838"/>
        <dbReference type="ChEBI" id="CHEBI:74004"/>
    </reaction>
</comment>
<evidence type="ECO:0000256" key="2">
    <source>
        <dbReference type="ARBA" id="ARBA00022630"/>
    </source>
</evidence>
<feature type="binding site" evidence="8">
    <location>
        <position position="17"/>
    </location>
    <ligand>
        <name>FAD</name>
        <dbReference type="ChEBI" id="CHEBI:57692"/>
    </ligand>
</feature>
<feature type="binding site" evidence="8">
    <location>
        <position position="50"/>
    </location>
    <ligand>
        <name>FAD</name>
        <dbReference type="ChEBI" id="CHEBI:57692"/>
    </ligand>
</feature>
<keyword evidence="1 8" id="KW-0444">Lipid biosynthesis</keyword>
<comment type="pathway">
    <text evidence="8">Membrane lipid metabolism; glycerophospholipid metabolism.</text>
</comment>
<keyword evidence="3 8" id="KW-0274">FAD</keyword>
<evidence type="ECO:0000256" key="3">
    <source>
        <dbReference type="ARBA" id="ARBA00022827"/>
    </source>
</evidence>
<dbReference type="Proteomes" id="UP000246004">
    <property type="component" value="Unassembled WGS sequence"/>
</dbReference>
<keyword evidence="5 8" id="KW-0443">Lipid metabolism</keyword>
<comment type="miscellaneous">
    <text evidence="8">Reduction reaction proceeds via syn addition of hydrogen for double bonds.</text>
</comment>
<dbReference type="InterPro" id="IPR050407">
    <property type="entry name" value="Geranylgeranyl_reductase"/>
</dbReference>
<name>A0A2V2BX08_9EURY</name>
<evidence type="ECO:0000256" key="7">
    <source>
        <dbReference type="ARBA" id="ARBA00023264"/>
    </source>
</evidence>